<dbReference type="EMBL" id="AP019302">
    <property type="protein sequence ID" value="BBH04267.1"/>
    <property type="molecule type" value="Genomic_DNA"/>
</dbReference>
<dbReference type="SMART" id="SM00129">
    <property type="entry name" value="KISc"/>
    <property type="match status" value="1"/>
</dbReference>
<evidence type="ECO:0000256" key="2">
    <source>
        <dbReference type="PROSITE-ProRule" id="PRU00283"/>
    </source>
</evidence>
<keyword evidence="2" id="KW-0547">Nucleotide-binding</keyword>
<feature type="coiled-coil region" evidence="3">
    <location>
        <begin position="104"/>
        <end position="138"/>
    </location>
</feature>
<evidence type="ECO:0000313" key="5">
    <source>
        <dbReference type="EMBL" id="BBH04267.1"/>
    </source>
</evidence>
<dbReference type="InterPro" id="IPR027640">
    <property type="entry name" value="Kinesin-like_fam"/>
</dbReference>
<evidence type="ECO:0000256" key="1">
    <source>
        <dbReference type="ARBA" id="ARBA00023175"/>
    </source>
</evidence>
<dbReference type="SUPFAM" id="SSF52540">
    <property type="entry name" value="P-loop containing nucleoside triphosphate hydrolases"/>
    <property type="match status" value="1"/>
</dbReference>
<dbReference type="Pfam" id="PF16796">
    <property type="entry name" value="Microtub_bd"/>
    <property type="match status" value="1"/>
</dbReference>
<protein>
    <submittedName>
        <fullName evidence="5">Pentatricopeptide repeat superfamily protein</fullName>
    </submittedName>
</protein>
<organism evidence="5">
    <name type="scientific">Prunus dulcis</name>
    <name type="common">Almond</name>
    <name type="synonym">Amygdalus dulcis</name>
    <dbReference type="NCBI Taxonomy" id="3755"/>
    <lineage>
        <taxon>Eukaryota</taxon>
        <taxon>Viridiplantae</taxon>
        <taxon>Streptophyta</taxon>
        <taxon>Embryophyta</taxon>
        <taxon>Tracheophyta</taxon>
        <taxon>Spermatophyta</taxon>
        <taxon>Magnoliopsida</taxon>
        <taxon>eudicotyledons</taxon>
        <taxon>Gunneridae</taxon>
        <taxon>Pentapetalae</taxon>
        <taxon>rosids</taxon>
        <taxon>fabids</taxon>
        <taxon>Rosales</taxon>
        <taxon>Rosaceae</taxon>
        <taxon>Amygdaloideae</taxon>
        <taxon>Amygdaleae</taxon>
        <taxon>Prunus</taxon>
    </lineage>
</organism>
<reference evidence="5" key="1">
    <citation type="journal article" date="2019" name="Science">
        <title>Mutation of a bHLH transcription factor allowed almond domestication.</title>
        <authorList>
            <person name="Sanchez-Perez R."/>
            <person name="Pavan S."/>
            <person name="Mazzeo R."/>
            <person name="Moldovan C."/>
            <person name="Aiese Cigliano R."/>
            <person name="Del Cueto J."/>
            <person name="Ricciardi F."/>
            <person name="Lotti C."/>
            <person name="Ricciardi L."/>
            <person name="Dicenta F."/>
            <person name="Lopez-Marques R.L."/>
            <person name="Lindberg Moller B."/>
        </authorList>
    </citation>
    <scope>NUCLEOTIDE SEQUENCE</scope>
</reference>
<name>A0A4Y1RK66_PRUDU</name>
<dbReference type="InterPro" id="IPR036961">
    <property type="entry name" value="Kinesin_motor_dom_sf"/>
</dbReference>
<evidence type="ECO:0000259" key="4">
    <source>
        <dbReference type="PROSITE" id="PS50067"/>
    </source>
</evidence>
<dbReference type="GO" id="GO:0008017">
    <property type="term" value="F:microtubule binding"/>
    <property type="evidence" value="ECO:0007669"/>
    <property type="project" value="InterPro"/>
</dbReference>
<dbReference type="AlphaFoldDB" id="A0A4Y1RK66"/>
<keyword evidence="3" id="KW-0175">Coiled coil</keyword>
<dbReference type="InterPro" id="IPR001752">
    <property type="entry name" value="Kinesin_motor_dom"/>
</dbReference>
<dbReference type="GO" id="GO:0015630">
    <property type="term" value="C:microtubule cytoskeleton"/>
    <property type="evidence" value="ECO:0007669"/>
    <property type="project" value="TreeGrafter"/>
</dbReference>
<dbReference type="InterPro" id="IPR027417">
    <property type="entry name" value="P-loop_NTPase"/>
</dbReference>
<dbReference type="GO" id="GO:0003777">
    <property type="term" value="F:microtubule motor activity"/>
    <property type="evidence" value="ECO:0007669"/>
    <property type="project" value="InterPro"/>
</dbReference>
<evidence type="ECO:0000256" key="3">
    <source>
        <dbReference type="SAM" id="Coils"/>
    </source>
</evidence>
<sequence>MRVFKCYKLPDSCYSSLRELGCRTKTFGKNMASRNPVHSLPEKIHSLLGLKSNLTSSWVKSVCNIIRNQPSQGQSTETHLTITNFEINSCSENCDDDDDLSNAASNIRDELAILTAHINELNKQRRQVLNEFLDLKGNIRVLCRIRPITIGENFGRFRPVVALDSSNVHLRLTDNKSKSYSFDVVFHPGSSQDEVFTEVEPVIKSALDGYNACIFAYGQTGTGKTFTMEGTPDFPGVVPRAIEALFKQAMDSNHVFLFSFSMLEIYMGNLKDLLIPQPAKAMDPLSPW</sequence>
<dbReference type="GO" id="GO:0007018">
    <property type="term" value="P:microtubule-based movement"/>
    <property type="evidence" value="ECO:0007669"/>
    <property type="project" value="InterPro"/>
</dbReference>
<dbReference type="PROSITE" id="PS50067">
    <property type="entry name" value="KINESIN_MOTOR_2"/>
    <property type="match status" value="1"/>
</dbReference>
<dbReference type="PANTHER" id="PTHR47972:SF23">
    <property type="entry name" value="KINESIN MOTOR DOMAIN-CONTAINING PROTEIN"/>
    <property type="match status" value="1"/>
</dbReference>
<accession>A0A4Y1RK66</accession>
<dbReference type="PANTHER" id="PTHR47972">
    <property type="entry name" value="KINESIN-LIKE PROTEIN KLP-3"/>
    <property type="match status" value="1"/>
</dbReference>
<gene>
    <name evidence="5" type="ORF">Prudu_015352</name>
</gene>
<keyword evidence="1 2" id="KW-0505">Motor protein</keyword>
<dbReference type="GO" id="GO:0005524">
    <property type="term" value="F:ATP binding"/>
    <property type="evidence" value="ECO:0007669"/>
    <property type="project" value="UniProtKB-UniRule"/>
</dbReference>
<dbReference type="Gene3D" id="3.40.850.10">
    <property type="entry name" value="Kinesin motor domain"/>
    <property type="match status" value="1"/>
</dbReference>
<keyword evidence="2" id="KW-0067">ATP-binding</keyword>
<proteinExistence type="inferred from homology"/>
<feature type="domain" description="Kinesin motor" evidence="4">
    <location>
        <begin position="138"/>
        <end position="288"/>
    </location>
</feature>
<feature type="binding site" evidence="2">
    <location>
        <begin position="218"/>
        <end position="225"/>
    </location>
    <ligand>
        <name>ATP</name>
        <dbReference type="ChEBI" id="CHEBI:30616"/>
    </ligand>
</feature>
<comment type="similarity">
    <text evidence="2">Belongs to the TRAFAC class myosin-kinesin ATPase superfamily. Kinesin family.</text>
</comment>
<dbReference type="InterPro" id="IPR031852">
    <property type="entry name" value="Vik1/Cik1_MT-bd"/>
</dbReference>